<dbReference type="Pfam" id="PF12836">
    <property type="entry name" value="HHH_3"/>
    <property type="match status" value="1"/>
</dbReference>
<dbReference type="GO" id="GO:0004519">
    <property type="term" value="F:endonuclease activity"/>
    <property type="evidence" value="ECO:0007669"/>
    <property type="project" value="UniProtKB-KW"/>
</dbReference>
<dbReference type="InterPro" id="IPR001604">
    <property type="entry name" value="Endo_G_ENPP1-like_dom"/>
</dbReference>
<feature type="domain" description="DNA/RNA non-specific endonuclease/pyrophosphatase/phosphodiesterase" evidence="10">
    <location>
        <begin position="1"/>
        <end position="187"/>
    </location>
</feature>
<dbReference type="InterPro" id="IPR040255">
    <property type="entry name" value="Non-specific_endonuclease"/>
</dbReference>
<keyword evidence="5" id="KW-0255">Endonuclease</keyword>
<dbReference type="InterPro" id="IPR003583">
    <property type="entry name" value="Hlx-hairpin-Hlx_DNA-bd_motif"/>
</dbReference>
<feature type="non-terminal residue" evidence="11">
    <location>
        <position position="1"/>
    </location>
</feature>
<dbReference type="GO" id="GO:0006281">
    <property type="term" value="P:DNA repair"/>
    <property type="evidence" value="ECO:0007669"/>
    <property type="project" value="InterPro"/>
</dbReference>
<evidence type="ECO:0000259" key="8">
    <source>
        <dbReference type="SMART" id="SM00278"/>
    </source>
</evidence>
<dbReference type="PANTHER" id="PTHR13966">
    <property type="entry name" value="ENDONUCLEASE RELATED"/>
    <property type="match status" value="1"/>
</dbReference>
<dbReference type="CDD" id="cd00091">
    <property type="entry name" value="NUC"/>
    <property type="match status" value="1"/>
</dbReference>
<keyword evidence="4" id="KW-0479">Metal-binding</keyword>
<keyword evidence="7" id="KW-0460">Magnesium</keyword>
<dbReference type="InterPro" id="IPR020821">
    <property type="entry name" value="ENPP1-3/EXOG-like_nuc-like"/>
</dbReference>
<evidence type="ECO:0000259" key="9">
    <source>
        <dbReference type="SMART" id="SM00477"/>
    </source>
</evidence>
<dbReference type="GO" id="GO:0016787">
    <property type="term" value="F:hydrolase activity"/>
    <property type="evidence" value="ECO:0007669"/>
    <property type="project" value="UniProtKB-KW"/>
</dbReference>
<dbReference type="NCBIfam" id="TIGR00426">
    <property type="entry name" value="competence protein ComEA helix-hairpin-helix repeat region"/>
    <property type="match status" value="1"/>
</dbReference>
<feature type="domain" description="Helix-hairpin-helix DNA-binding motif class 1" evidence="8">
    <location>
        <begin position="236"/>
        <end position="255"/>
    </location>
</feature>
<dbReference type="Pfam" id="PF01223">
    <property type="entry name" value="Endonuclease_NS"/>
    <property type="match status" value="1"/>
</dbReference>
<evidence type="ECO:0000256" key="4">
    <source>
        <dbReference type="ARBA" id="ARBA00022723"/>
    </source>
</evidence>
<comment type="cofactor">
    <cofactor evidence="1">
        <name>Mg(2+)</name>
        <dbReference type="ChEBI" id="CHEBI:18420"/>
    </cofactor>
</comment>
<dbReference type="SMART" id="SM00278">
    <property type="entry name" value="HhH1"/>
    <property type="match status" value="2"/>
</dbReference>
<evidence type="ECO:0008006" key="12">
    <source>
        <dbReference type="Google" id="ProtNLM"/>
    </source>
</evidence>
<feature type="domain" description="ENPP1-3/EXOG-like endonuclease/phosphodiesterase" evidence="9">
    <location>
        <begin position="1"/>
        <end position="187"/>
    </location>
</feature>
<evidence type="ECO:0000256" key="7">
    <source>
        <dbReference type="ARBA" id="ARBA00022842"/>
    </source>
</evidence>
<dbReference type="GO" id="GO:0046872">
    <property type="term" value="F:metal ion binding"/>
    <property type="evidence" value="ECO:0007669"/>
    <property type="project" value="UniProtKB-KW"/>
</dbReference>
<gene>
    <name evidence="11" type="ORF">METZ01_LOCUS251696</name>
</gene>
<dbReference type="SMART" id="SM00892">
    <property type="entry name" value="Endonuclease_NS"/>
    <property type="match status" value="1"/>
</dbReference>
<dbReference type="GO" id="GO:0003677">
    <property type="term" value="F:DNA binding"/>
    <property type="evidence" value="ECO:0007669"/>
    <property type="project" value="InterPro"/>
</dbReference>
<dbReference type="InterPro" id="IPR010994">
    <property type="entry name" value="RuvA_2-like"/>
</dbReference>
<dbReference type="SMART" id="SM00477">
    <property type="entry name" value="NUC"/>
    <property type="match status" value="1"/>
</dbReference>
<evidence type="ECO:0000313" key="11">
    <source>
        <dbReference type="EMBL" id="SVB98842.1"/>
    </source>
</evidence>
<feature type="domain" description="Helix-hairpin-helix DNA-binding motif class 1" evidence="8">
    <location>
        <begin position="266"/>
        <end position="285"/>
    </location>
</feature>
<evidence type="ECO:0000256" key="3">
    <source>
        <dbReference type="ARBA" id="ARBA00022722"/>
    </source>
</evidence>
<keyword evidence="3" id="KW-0540">Nuclease</keyword>
<evidence type="ECO:0000256" key="6">
    <source>
        <dbReference type="ARBA" id="ARBA00022801"/>
    </source>
</evidence>
<dbReference type="Gene3D" id="1.10.150.320">
    <property type="entry name" value="Photosystem II 12 kDa extrinsic protein"/>
    <property type="match status" value="1"/>
</dbReference>
<sequence length="290" mass="32137">NYSEQHEQAKWVAYSLTSSQVYGSVDRTNDFRIDPKVKTGSASLPDYKGSGYDRGHLAPAGDMKSTYTAMSESFYMSNMSPQVPGFNRGIWKKLEGTVRNWAMDNKKVYITTGAVLTASYPTIGINKVSIPELYYKVVLDYEQPEIKGIGFILPNQKSNKSLQSYAVSIDEVERFTGIDFFHTLPDDIEEQIESDAAINKWSFSSAVSHSGSPTYPTKQAKLSGEPKINVNNASKGELMRLPGIGDKLSDKIIAYRSVYGGFRTIDDLQSVKGIGVKTVAKLKPYATVYD</sequence>
<dbReference type="InterPro" id="IPR004509">
    <property type="entry name" value="Competence_ComEA_HhH"/>
</dbReference>
<dbReference type="InterPro" id="IPR018524">
    <property type="entry name" value="DNA/RNA_endonuclease_AS"/>
</dbReference>
<reference evidence="11" key="1">
    <citation type="submission" date="2018-05" db="EMBL/GenBank/DDBJ databases">
        <authorList>
            <person name="Lanie J.A."/>
            <person name="Ng W.-L."/>
            <person name="Kazmierczak K.M."/>
            <person name="Andrzejewski T.M."/>
            <person name="Davidsen T.M."/>
            <person name="Wayne K.J."/>
            <person name="Tettelin H."/>
            <person name="Glass J.I."/>
            <person name="Rusch D."/>
            <person name="Podicherti R."/>
            <person name="Tsui H.-C.T."/>
            <person name="Winkler M.E."/>
        </authorList>
    </citation>
    <scope>NUCLEOTIDE SEQUENCE</scope>
</reference>
<dbReference type="PANTHER" id="PTHR13966:SF5">
    <property type="entry name" value="ENDONUCLEASE G, MITOCHONDRIAL"/>
    <property type="match status" value="1"/>
</dbReference>
<dbReference type="Gene3D" id="3.40.570.10">
    <property type="entry name" value="Extracellular Endonuclease, subunit A"/>
    <property type="match status" value="1"/>
</dbReference>
<dbReference type="PROSITE" id="PS01070">
    <property type="entry name" value="NUCLEASE_NON_SPEC"/>
    <property type="match status" value="1"/>
</dbReference>
<dbReference type="InterPro" id="IPR044925">
    <property type="entry name" value="His-Me_finger_sf"/>
</dbReference>
<keyword evidence="6" id="KW-0378">Hydrolase</keyword>
<evidence type="ECO:0000256" key="2">
    <source>
        <dbReference type="ARBA" id="ARBA00010052"/>
    </source>
</evidence>
<dbReference type="InterPro" id="IPR044929">
    <property type="entry name" value="DNA/RNA_non-sp_Endonuclease_sf"/>
</dbReference>
<proteinExistence type="inferred from homology"/>
<protein>
    <recommendedName>
        <fullName evidence="12">Endonuclease</fullName>
    </recommendedName>
</protein>
<dbReference type="AlphaFoldDB" id="A0A382IHT9"/>
<dbReference type="SUPFAM" id="SSF54060">
    <property type="entry name" value="His-Me finger endonucleases"/>
    <property type="match status" value="1"/>
</dbReference>
<evidence type="ECO:0000256" key="1">
    <source>
        <dbReference type="ARBA" id="ARBA00001946"/>
    </source>
</evidence>
<organism evidence="11">
    <name type="scientific">marine metagenome</name>
    <dbReference type="NCBI Taxonomy" id="408172"/>
    <lineage>
        <taxon>unclassified sequences</taxon>
        <taxon>metagenomes</taxon>
        <taxon>ecological metagenomes</taxon>
    </lineage>
</organism>
<comment type="similarity">
    <text evidence="2">Belongs to the DNA/RNA non-specific endonuclease family.</text>
</comment>
<name>A0A382IHT9_9ZZZZ</name>
<evidence type="ECO:0000259" key="10">
    <source>
        <dbReference type="SMART" id="SM00892"/>
    </source>
</evidence>
<dbReference type="EMBL" id="UINC01067305">
    <property type="protein sequence ID" value="SVB98842.1"/>
    <property type="molecule type" value="Genomic_DNA"/>
</dbReference>
<evidence type="ECO:0000256" key="5">
    <source>
        <dbReference type="ARBA" id="ARBA00022759"/>
    </source>
</evidence>
<accession>A0A382IHT9</accession>
<dbReference type="SUPFAM" id="SSF47781">
    <property type="entry name" value="RuvA domain 2-like"/>
    <property type="match status" value="1"/>
</dbReference>